<gene>
    <name evidence="2" type="ORF">QYE76_032249</name>
</gene>
<dbReference type="EMBL" id="JAUUTY010000007">
    <property type="protein sequence ID" value="KAK1608576.1"/>
    <property type="molecule type" value="Genomic_DNA"/>
</dbReference>
<proteinExistence type="predicted"/>
<dbReference type="AlphaFoldDB" id="A0AAD8QUP4"/>
<feature type="compositionally biased region" description="Basic residues" evidence="1">
    <location>
        <begin position="141"/>
        <end position="152"/>
    </location>
</feature>
<accession>A0AAD8QUP4</accession>
<dbReference type="Proteomes" id="UP001231189">
    <property type="component" value="Unassembled WGS sequence"/>
</dbReference>
<feature type="compositionally biased region" description="Polar residues" evidence="1">
    <location>
        <begin position="83"/>
        <end position="96"/>
    </location>
</feature>
<organism evidence="2 3">
    <name type="scientific">Lolium multiflorum</name>
    <name type="common">Italian ryegrass</name>
    <name type="synonym">Lolium perenne subsp. multiflorum</name>
    <dbReference type="NCBI Taxonomy" id="4521"/>
    <lineage>
        <taxon>Eukaryota</taxon>
        <taxon>Viridiplantae</taxon>
        <taxon>Streptophyta</taxon>
        <taxon>Embryophyta</taxon>
        <taxon>Tracheophyta</taxon>
        <taxon>Spermatophyta</taxon>
        <taxon>Magnoliopsida</taxon>
        <taxon>Liliopsida</taxon>
        <taxon>Poales</taxon>
        <taxon>Poaceae</taxon>
        <taxon>BOP clade</taxon>
        <taxon>Pooideae</taxon>
        <taxon>Poodae</taxon>
        <taxon>Poeae</taxon>
        <taxon>Poeae Chloroplast Group 2 (Poeae type)</taxon>
        <taxon>Loliodinae</taxon>
        <taxon>Loliinae</taxon>
        <taxon>Lolium</taxon>
    </lineage>
</organism>
<keyword evidence="3" id="KW-1185">Reference proteome</keyword>
<sequence>MARVEFAAMTGVGFTSMNGGGLIEKLGASSRVAVVDEKELYCLAPALPMRFCRAAAMDERQADLPKLPSDPTRLQGLSIARRSPSQYPTTTGNFNPATDHGPDSSTPDSYRRRRRQSGLSLSSPWHHCLHGSTPGPPHPPSHTHSRRQHHAR</sequence>
<comment type="caution">
    <text evidence="2">The sequence shown here is derived from an EMBL/GenBank/DDBJ whole genome shotgun (WGS) entry which is preliminary data.</text>
</comment>
<evidence type="ECO:0000313" key="3">
    <source>
        <dbReference type="Proteomes" id="UP001231189"/>
    </source>
</evidence>
<protein>
    <submittedName>
        <fullName evidence="2">Uncharacterized protein</fullName>
    </submittedName>
</protein>
<name>A0AAD8QUP4_LOLMU</name>
<evidence type="ECO:0000256" key="1">
    <source>
        <dbReference type="SAM" id="MobiDB-lite"/>
    </source>
</evidence>
<feature type="region of interest" description="Disordered" evidence="1">
    <location>
        <begin position="62"/>
        <end position="152"/>
    </location>
</feature>
<evidence type="ECO:0000313" key="2">
    <source>
        <dbReference type="EMBL" id="KAK1608576.1"/>
    </source>
</evidence>
<reference evidence="2" key="1">
    <citation type="submission" date="2023-07" db="EMBL/GenBank/DDBJ databases">
        <title>A chromosome-level genome assembly of Lolium multiflorum.</title>
        <authorList>
            <person name="Chen Y."/>
            <person name="Copetti D."/>
            <person name="Kolliker R."/>
            <person name="Studer B."/>
        </authorList>
    </citation>
    <scope>NUCLEOTIDE SEQUENCE</scope>
    <source>
        <strain evidence="2">02402/16</strain>
        <tissue evidence="2">Leaf</tissue>
    </source>
</reference>